<dbReference type="Gene3D" id="3.30.460.10">
    <property type="entry name" value="Beta Polymerase, domain 2"/>
    <property type="match status" value="1"/>
</dbReference>
<keyword evidence="2" id="KW-1185">Reference proteome</keyword>
<dbReference type="RefSeq" id="WP_251491700.1">
    <property type="nucleotide sequence ID" value="NZ_CAJSLV010000059.1"/>
</dbReference>
<dbReference type="CDD" id="cd05403">
    <property type="entry name" value="NT_KNTase_like"/>
    <property type="match status" value="1"/>
</dbReference>
<evidence type="ECO:0000313" key="2">
    <source>
        <dbReference type="Proteomes" id="UP001152519"/>
    </source>
</evidence>
<protein>
    <submittedName>
        <fullName evidence="1">Nucleotidyltransferase</fullName>
    </submittedName>
</protein>
<sequence>MDPIDAAHAVVEEHHPDARAAFLGGSVVTDRRTVTSDLDVVILLHGTPAPYRLNVHAHGWPAELLVHTEESWHAFVEREVPNRSSPLMWMCANGVLLVDRDGVGARISAHAKSLAAAGPPPTPAEEIDDRRYALTDLLDDLTGSTDPGERLFICTELARRTAELALALNTAWNGGGKWLARRLDATAPGLSGRLHNGVQQALAGQTSPLVAVVDEVLDQAGGRLWVGYRRSGTP</sequence>
<evidence type="ECO:0000313" key="1">
    <source>
        <dbReference type="EMBL" id="CAG6394897.1"/>
    </source>
</evidence>
<proteinExistence type="predicted"/>
<dbReference type="InterPro" id="IPR043519">
    <property type="entry name" value="NT_sf"/>
</dbReference>
<dbReference type="AlphaFoldDB" id="A0A9W4DNV8"/>
<dbReference type="Proteomes" id="UP001152519">
    <property type="component" value="Unassembled WGS sequence"/>
</dbReference>
<dbReference type="EMBL" id="CAJSLV010000059">
    <property type="protein sequence ID" value="CAG6394897.1"/>
    <property type="molecule type" value="Genomic_DNA"/>
</dbReference>
<comment type="caution">
    <text evidence="1">The sequence shown here is derived from an EMBL/GenBank/DDBJ whole genome shotgun (WGS) entry which is preliminary data.</text>
</comment>
<accession>A0A9W4DNV8</accession>
<dbReference type="SUPFAM" id="SSF81301">
    <property type="entry name" value="Nucleotidyltransferase"/>
    <property type="match status" value="1"/>
</dbReference>
<reference evidence="1" key="1">
    <citation type="submission" date="2021-05" db="EMBL/GenBank/DDBJ databases">
        <authorList>
            <person name="Arsene-Ploetze F."/>
        </authorList>
    </citation>
    <scope>NUCLEOTIDE SEQUENCE</scope>
    <source>
        <strain evidence="1">DSM 42138</strain>
    </source>
</reference>
<organism evidence="1 2">
    <name type="scientific">Actinacidiphila cocklensis</name>
    <dbReference type="NCBI Taxonomy" id="887465"/>
    <lineage>
        <taxon>Bacteria</taxon>
        <taxon>Bacillati</taxon>
        <taxon>Actinomycetota</taxon>
        <taxon>Actinomycetes</taxon>
        <taxon>Kitasatosporales</taxon>
        <taxon>Streptomycetaceae</taxon>
        <taxon>Actinacidiphila</taxon>
    </lineage>
</organism>
<name>A0A9W4DNV8_9ACTN</name>
<gene>
    <name evidence="1" type="ORF">SCOCK_30130</name>
</gene>